<dbReference type="AlphaFoldDB" id="A0A3D9BXF8"/>
<dbReference type="Pfam" id="PF10636">
    <property type="entry name" value="hemP"/>
    <property type="match status" value="1"/>
</dbReference>
<proteinExistence type="predicted"/>
<organism evidence="2 3">
    <name type="scientific">Rhodosalinus sediminis</name>
    <dbReference type="NCBI Taxonomy" id="1940533"/>
    <lineage>
        <taxon>Bacteria</taxon>
        <taxon>Pseudomonadati</taxon>
        <taxon>Pseudomonadota</taxon>
        <taxon>Alphaproteobacteria</taxon>
        <taxon>Rhodobacterales</taxon>
        <taxon>Paracoccaceae</taxon>
        <taxon>Rhodosalinus</taxon>
    </lineage>
</organism>
<evidence type="ECO:0000313" key="2">
    <source>
        <dbReference type="EMBL" id="REC58207.1"/>
    </source>
</evidence>
<gene>
    <name evidence="2" type="ORF">DRV84_04025</name>
</gene>
<dbReference type="Proteomes" id="UP000257131">
    <property type="component" value="Unassembled WGS sequence"/>
</dbReference>
<name>A0A3D9BXF8_9RHOB</name>
<evidence type="ECO:0000313" key="3">
    <source>
        <dbReference type="Proteomes" id="UP000257131"/>
    </source>
</evidence>
<keyword evidence="3" id="KW-1185">Reference proteome</keyword>
<protein>
    <submittedName>
        <fullName evidence="2">Hemin uptake protein HemP</fullName>
    </submittedName>
</protein>
<feature type="region of interest" description="Disordered" evidence="1">
    <location>
        <begin position="1"/>
        <end position="20"/>
    </location>
</feature>
<dbReference type="OrthoDB" id="7691333at2"/>
<feature type="compositionally biased region" description="Basic and acidic residues" evidence="1">
    <location>
        <begin position="1"/>
        <end position="14"/>
    </location>
</feature>
<dbReference type="InterPro" id="IPR019600">
    <property type="entry name" value="Hemin_uptake_protein_HemP"/>
</dbReference>
<dbReference type="EMBL" id="QOHR01000003">
    <property type="protein sequence ID" value="REC58207.1"/>
    <property type="molecule type" value="Genomic_DNA"/>
</dbReference>
<sequence length="59" mass="6356">MKDTRDIAPEEAIRPDPSLPAPCHDALTLTGGGTLAKIALGDQVYTLRITQARKLILTK</sequence>
<dbReference type="Gene3D" id="2.10.70.10">
    <property type="entry name" value="Complement Module, domain 1"/>
    <property type="match status" value="1"/>
</dbReference>
<reference evidence="2 3" key="1">
    <citation type="journal article" date="2017" name="Int. J. Syst. Evol. Microbiol.">
        <title>Rhodosalinus sediminis gen. nov., sp. nov., isolated from marine saltern.</title>
        <authorList>
            <person name="Guo L.Y."/>
            <person name="Ling S.K."/>
            <person name="Li C.M."/>
            <person name="Chen G.J."/>
            <person name="Du Z.J."/>
        </authorList>
    </citation>
    <scope>NUCLEOTIDE SEQUENCE [LARGE SCALE GENOMIC DNA]</scope>
    <source>
        <strain evidence="2 3">WDN1C137</strain>
    </source>
</reference>
<dbReference type="RefSeq" id="WP_115978590.1">
    <property type="nucleotide sequence ID" value="NZ_QOHR01000003.1"/>
</dbReference>
<accession>A0A3D9BXF8</accession>
<evidence type="ECO:0000256" key="1">
    <source>
        <dbReference type="SAM" id="MobiDB-lite"/>
    </source>
</evidence>
<comment type="caution">
    <text evidence="2">The sequence shown here is derived from an EMBL/GenBank/DDBJ whole genome shotgun (WGS) entry which is preliminary data.</text>
</comment>